<protein>
    <submittedName>
        <fullName evidence="1">Uncharacterized protein</fullName>
    </submittedName>
</protein>
<dbReference type="AlphaFoldDB" id="D4GH07"/>
<sequence length="152" mass="17205">MNNVGIRLFCHFLLCFLAFNGRLFDLAQGKTIVFQLTVIDVQRHHPHLTRHIDIIAIELGQLAWFCNDTLPLAAIQSAAIGIDDQTGNRLIANQIALWPYCLPVTLQICRSRRLHRTLITIDLCAATQRQSGNQHPVFHFLIPKIRSMAATL</sequence>
<keyword evidence="2" id="KW-1185">Reference proteome</keyword>
<dbReference type="HOGENOM" id="CLU_1720570_0_0_6"/>
<organism evidence="1 2">
    <name type="scientific">Pantoea ananatis (strain LMG 20103)</name>
    <dbReference type="NCBI Taxonomy" id="706191"/>
    <lineage>
        <taxon>Bacteria</taxon>
        <taxon>Pseudomonadati</taxon>
        <taxon>Pseudomonadota</taxon>
        <taxon>Gammaproteobacteria</taxon>
        <taxon>Enterobacterales</taxon>
        <taxon>Erwiniaceae</taxon>
        <taxon>Pantoea</taxon>
    </lineage>
</organism>
<reference evidence="1 2" key="1">
    <citation type="journal article" date="2010" name="J. Bacteriol.">
        <title>Genome sequence of Pantoea ananatis LMG20103, the causative agent of Eucalyptus blight and dieback.</title>
        <authorList>
            <person name="De Maayer P."/>
            <person name="Chan W.Y."/>
            <person name="Venter S.N."/>
            <person name="Toth I.K."/>
            <person name="Birch P.R."/>
            <person name="Joubert F."/>
            <person name="Coutinho T.A."/>
        </authorList>
    </citation>
    <scope>NUCLEOTIDE SEQUENCE [LARGE SCALE GENOMIC DNA]</scope>
    <source>
        <strain evidence="1 2">LMG 20103</strain>
    </source>
</reference>
<evidence type="ECO:0000313" key="1">
    <source>
        <dbReference type="EMBL" id="ADD77454.1"/>
    </source>
</evidence>
<accession>D4GH07</accession>
<dbReference type="EMBL" id="CP001875">
    <property type="protein sequence ID" value="ADD77454.1"/>
    <property type="molecule type" value="Genomic_DNA"/>
</dbReference>
<gene>
    <name evidence="1" type="ordered locus">PANA_2287</name>
</gene>
<evidence type="ECO:0000313" key="2">
    <source>
        <dbReference type="Proteomes" id="UP000001702"/>
    </source>
</evidence>
<dbReference type="KEGG" id="pam:PANA_2287"/>
<name>D4GH07_PANAM</name>
<proteinExistence type="predicted"/>
<dbReference type="Proteomes" id="UP000001702">
    <property type="component" value="Chromosome"/>
</dbReference>